<evidence type="ECO:0000256" key="1">
    <source>
        <dbReference type="SAM" id="MobiDB-lite"/>
    </source>
</evidence>
<sequence length="250" mass="24787">MPTSTSANRPGFSACAARTSPHTGASRTSTSSPGSATAPRVTTTSRDAANRSSASHACTTSSTSPTTDRTPSGTSVSGTGHSNTTASGTSAPSAGVPQLAHGTGLDGTGAGTHSTRNSESESPPRAASSCSAETGRETRESTVATGRPVSSAISIAETSSPLSRWMRTRTAEAPAACSLTPFQVKGRSVAPPSGSRSTTRSACMALSSSAGCSPNLPASSRSCSGSATSANTSSPRRQAAFSPWNAGPYP</sequence>
<feature type="compositionally biased region" description="Low complexity" evidence="1">
    <location>
        <begin position="120"/>
        <end position="133"/>
    </location>
</feature>
<feature type="compositionally biased region" description="Polar residues" evidence="1">
    <location>
        <begin position="76"/>
        <end position="92"/>
    </location>
</feature>
<feature type="region of interest" description="Disordered" evidence="1">
    <location>
        <begin position="1"/>
        <end position="164"/>
    </location>
</feature>
<reference evidence="3" key="2">
    <citation type="submission" date="2016-04" db="EMBL/GenBank/DDBJ databases">
        <title>Planomonospora sphaerica JCM9374 whole genome shotgun sequence.</title>
        <authorList>
            <person name="Suzuki T."/>
            <person name="Dohra H."/>
            <person name="Kodani S."/>
        </authorList>
    </citation>
    <scope>NUCLEOTIDE SEQUENCE [LARGE SCALE GENOMIC DNA]</scope>
    <source>
        <strain evidence="3">JCM 9374</strain>
    </source>
</reference>
<evidence type="ECO:0000313" key="2">
    <source>
        <dbReference type="EMBL" id="GAT71483.1"/>
    </source>
</evidence>
<reference evidence="2 3" key="1">
    <citation type="journal article" date="2016" name="Genome Announc.">
        <title>Draft Genome Sequence of Planomonospora sphaerica JCM9374, a Rare Actinomycete.</title>
        <authorList>
            <person name="Dohra H."/>
            <person name="Suzuki T."/>
            <person name="Inoue Y."/>
            <person name="Kodani S."/>
        </authorList>
    </citation>
    <scope>NUCLEOTIDE SEQUENCE [LARGE SCALE GENOMIC DNA]</scope>
    <source>
        <strain evidence="2 3">JCM 9374</strain>
    </source>
</reference>
<feature type="compositionally biased region" description="Polar residues" evidence="1">
    <location>
        <begin position="41"/>
        <end position="51"/>
    </location>
</feature>
<accession>A0A161MFX9</accession>
<dbReference type="AlphaFoldDB" id="A0A161MFX9"/>
<name>A0A161MFX9_9ACTN</name>
<dbReference type="Proteomes" id="UP000077701">
    <property type="component" value="Unassembled WGS sequence"/>
</dbReference>
<dbReference type="EMBL" id="BDCX01000037">
    <property type="protein sequence ID" value="GAT71483.1"/>
    <property type="molecule type" value="Genomic_DNA"/>
</dbReference>
<feature type="compositionally biased region" description="Polar residues" evidence="1">
    <location>
        <begin position="151"/>
        <end position="162"/>
    </location>
</feature>
<evidence type="ECO:0000313" key="3">
    <source>
        <dbReference type="Proteomes" id="UP000077701"/>
    </source>
</evidence>
<proteinExistence type="predicted"/>
<feature type="compositionally biased region" description="Low complexity" evidence="1">
    <location>
        <begin position="23"/>
        <end position="40"/>
    </location>
</feature>
<organism evidence="2 3">
    <name type="scientific">Planomonospora sphaerica</name>
    <dbReference type="NCBI Taxonomy" id="161355"/>
    <lineage>
        <taxon>Bacteria</taxon>
        <taxon>Bacillati</taxon>
        <taxon>Actinomycetota</taxon>
        <taxon>Actinomycetes</taxon>
        <taxon>Streptosporangiales</taxon>
        <taxon>Streptosporangiaceae</taxon>
        <taxon>Planomonospora</taxon>
    </lineage>
</organism>
<feature type="compositionally biased region" description="Low complexity" evidence="1">
    <location>
        <begin position="52"/>
        <end position="75"/>
    </location>
</feature>
<gene>
    <name evidence="2" type="ORF">PS9374_07174</name>
</gene>
<comment type="caution">
    <text evidence="2">The sequence shown here is derived from an EMBL/GenBank/DDBJ whole genome shotgun (WGS) entry which is preliminary data.</text>
</comment>
<feature type="compositionally biased region" description="Polar residues" evidence="1">
    <location>
        <begin position="194"/>
        <end position="212"/>
    </location>
</feature>
<feature type="compositionally biased region" description="Low complexity" evidence="1">
    <location>
        <begin position="218"/>
        <end position="230"/>
    </location>
</feature>
<protein>
    <submittedName>
        <fullName evidence="2">Uncharacterized protein</fullName>
    </submittedName>
</protein>
<feature type="region of interest" description="Disordered" evidence="1">
    <location>
        <begin position="183"/>
        <end position="250"/>
    </location>
</feature>
<keyword evidence="3" id="KW-1185">Reference proteome</keyword>